<dbReference type="InterPro" id="IPR036921">
    <property type="entry name" value="PurM-like_N_sf"/>
</dbReference>
<dbReference type="PANTHER" id="PTHR30270:SF0">
    <property type="entry name" value="THIAMINE-MONOPHOSPHATE KINASE"/>
    <property type="match status" value="1"/>
</dbReference>
<dbReference type="Proteomes" id="UP001596020">
    <property type="component" value="Unassembled WGS sequence"/>
</dbReference>
<dbReference type="SUPFAM" id="SSF55326">
    <property type="entry name" value="PurM N-terminal domain-like"/>
    <property type="match status" value="1"/>
</dbReference>
<evidence type="ECO:0000256" key="1">
    <source>
        <dbReference type="ARBA" id="ARBA00022977"/>
    </source>
</evidence>
<feature type="binding site" evidence="2">
    <location>
        <position position="154"/>
    </location>
    <ligand>
        <name>ATP</name>
        <dbReference type="ChEBI" id="CHEBI:30616"/>
    </ligand>
</feature>
<keyword evidence="2" id="KW-0547">Nucleotide-binding</keyword>
<dbReference type="PIRSF" id="PIRSF005303">
    <property type="entry name" value="Thiam_monoph_kin"/>
    <property type="match status" value="1"/>
</dbReference>
<keyword evidence="2" id="KW-0460">Magnesium</keyword>
<comment type="caution">
    <text evidence="5">The sequence shown here is derived from an EMBL/GenBank/DDBJ whole genome shotgun (WGS) entry which is preliminary data.</text>
</comment>
<feature type="binding site" evidence="2">
    <location>
        <position position="237"/>
    </location>
    <ligand>
        <name>Mg(2+)</name>
        <dbReference type="ChEBI" id="CHEBI:18420"/>
        <label>5</label>
    </ligand>
</feature>
<feature type="binding site" evidence="2">
    <location>
        <position position="49"/>
    </location>
    <ligand>
        <name>Mg(2+)</name>
        <dbReference type="ChEBI" id="CHEBI:18420"/>
        <label>4</label>
    </ligand>
</feature>
<comment type="caution">
    <text evidence="2">Lacks conserved residue(s) required for the propagation of feature annotation.</text>
</comment>
<dbReference type="InterPro" id="IPR016188">
    <property type="entry name" value="PurM-like_N"/>
</dbReference>
<keyword evidence="1 2" id="KW-0784">Thiamine biosynthesis</keyword>
<keyword evidence="2" id="KW-0067">ATP-binding</keyword>
<accession>A0ABV9K4I0</accession>
<proteinExistence type="inferred from homology"/>
<comment type="catalytic activity">
    <reaction evidence="2">
        <text>thiamine phosphate + ATP = thiamine diphosphate + ADP</text>
        <dbReference type="Rhea" id="RHEA:15913"/>
        <dbReference type="ChEBI" id="CHEBI:30616"/>
        <dbReference type="ChEBI" id="CHEBI:37575"/>
        <dbReference type="ChEBI" id="CHEBI:58937"/>
        <dbReference type="ChEBI" id="CHEBI:456216"/>
        <dbReference type="EC" id="2.7.4.16"/>
    </reaction>
</comment>
<dbReference type="Pfam" id="PF02769">
    <property type="entry name" value="AIRS_C"/>
    <property type="match status" value="1"/>
</dbReference>
<dbReference type="CDD" id="cd02194">
    <property type="entry name" value="ThiL"/>
    <property type="match status" value="1"/>
</dbReference>
<keyword evidence="6" id="KW-1185">Reference proteome</keyword>
<protein>
    <recommendedName>
        <fullName evidence="2">Thiamine-monophosphate kinase</fullName>
        <shortName evidence="2">TMP kinase</shortName>
        <shortName evidence="2">Thiamine-phosphate kinase</shortName>
        <ecNumber evidence="2">2.7.4.16</ecNumber>
    </recommendedName>
</protein>
<organism evidence="5 6">
    <name type="scientific">Falsiporphyromonas endometrii</name>
    <dbReference type="NCBI Taxonomy" id="1387297"/>
    <lineage>
        <taxon>Bacteria</taxon>
        <taxon>Pseudomonadati</taxon>
        <taxon>Bacteroidota</taxon>
        <taxon>Bacteroidia</taxon>
        <taxon>Bacteroidales</taxon>
        <taxon>Porphyromonadaceae</taxon>
        <taxon>Falsiporphyromonas</taxon>
    </lineage>
</organism>
<dbReference type="Gene3D" id="3.90.650.10">
    <property type="entry name" value="PurM-like C-terminal domain"/>
    <property type="match status" value="1"/>
</dbReference>
<feature type="domain" description="PurM-like N-terminal" evidence="3">
    <location>
        <begin position="32"/>
        <end position="145"/>
    </location>
</feature>
<feature type="binding site" evidence="2">
    <location>
        <position position="236"/>
    </location>
    <ligand>
        <name>ATP</name>
        <dbReference type="ChEBI" id="CHEBI:30616"/>
    </ligand>
</feature>
<dbReference type="EC" id="2.7.4.16" evidence="2"/>
<feature type="binding site" evidence="2">
    <location>
        <position position="128"/>
    </location>
    <ligand>
        <name>Mg(2+)</name>
        <dbReference type="ChEBI" id="CHEBI:18420"/>
        <label>1</label>
    </ligand>
</feature>
<feature type="binding site" evidence="2">
    <location>
        <position position="51"/>
    </location>
    <ligand>
        <name>Mg(2+)</name>
        <dbReference type="ChEBI" id="CHEBI:18420"/>
        <label>1</label>
    </ligand>
</feature>
<keyword evidence="2 5" id="KW-0418">Kinase</keyword>
<dbReference type="RefSeq" id="WP_380076821.1">
    <property type="nucleotide sequence ID" value="NZ_JBHSGO010000004.1"/>
</dbReference>
<feature type="binding site" evidence="2">
    <location>
        <position position="234"/>
    </location>
    <ligand>
        <name>Mg(2+)</name>
        <dbReference type="ChEBI" id="CHEBI:18420"/>
        <label>3</label>
    </ligand>
</feature>
<feature type="binding site" evidence="2">
    <location>
        <position position="287"/>
    </location>
    <ligand>
        <name>substrate</name>
    </ligand>
</feature>
<keyword evidence="2" id="KW-0479">Metal-binding</keyword>
<feature type="binding site" evidence="2">
    <location>
        <position position="34"/>
    </location>
    <ligand>
        <name>Mg(2+)</name>
        <dbReference type="ChEBI" id="CHEBI:18420"/>
        <label>4</label>
    </ligand>
</feature>
<evidence type="ECO:0000313" key="6">
    <source>
        <dbReference type="Proteomes" id="UP001596020"/>
    </source>
</evidence>
<reference evidence="6" key="1">
    <citation type="journal article" date="2019" name="Int. J. Syst. Evol. Microbiol.">
        <title>The Global Catalogue of Microorganisms (GCM) 10K type strain sequencing project: providing services to taxonomists for standard genome sequencing and annotation.</title>
        <authorList>
            <consortium name="The Broad Institute Genomics Platform"/>
            <consortium name="The Broad Institute Genome Sequencing Center for Infectious Disease"/>
            <person name="Wu L."/>
            <person name="Ma J."/>
        </authorList>
    </citation>
    <scope>NUCLEOTIDE SEQUENCE [LARGE SCALE GENOMIC DNA]</scope>
    <source>
        <strain evidence="6">CGMCC 4.7357</strain>
    </source>
</reference>
<dbReference type="GO" id="GO:0009030">
    <property type="term" value="F:thiamine-phosphate kinase activity"/>
    <property type="evidence" value="ECO:0007669"/>
    <property type="project" value="UniProtKB-EC"/>
</dbReference>
<evidence type="ECO:0000313" key="5">
    <source>
        <dbReference type="EMBL" id="MFC4665046.1"/>
    </source>
</evidence>
<comment type="miscellaneous">
    <text evidence="2">Reaction mechanism of ThiL seems to utilize a direct, inline transfer of the gamma-phosphate of ATP to TMP rather than a phosphorylated enzyme intermediate.</text>
</comment>
<name>A0ABV9K4I0_9PORP</name>
<dbReference type="Pfam" id="PF00586">
    <property type="entry name" value="AIRS"/>
    <property type="match status" value="1"/>
</dbReference>
<dbReference type="PANTHER" id="PTHR30270">
    <property type="entry name" value="THIAMINE-MONOPHOSPHATE KINASE"/>
    <property type="match status" value="1"/>
</dbReference>
<feature type="binding site" evidence="2">
    <location>
        <position position="51"/>
    </location>
    <ligand>
        <name>Mg(2+)</name>
        <dbReference type="ChEBI" id="CHEBI:18420"/>
        <label>2</label>
    </ligand>
</feature>
<keyword evidence="2 5" id="KW-0808">Transferase</keyword>
<comment type="pathway">
    <text evidence="2">Cofactor biosynthesis; thiamine diphosphate biosynthesis; thiamine diphosphate from thiamine phosphate: step 1/1.</text>
</comment>
<evidence type="ECO:0000256" key="2">
    <source>
        <dbReference type="HAMAP-Rule" id="MF_02128"/>
    </source>
</evidence>
<dbReference type="Gene3D" id="3.30.1330.10">
    <property type="entry name" value="PurM-like, N-terminal domain"/>
    <property type="match status" value="1"/>
</dbReference>
<feature type="binding site" evidence="2">
    <location>
        <position position="58"/>
    </location>
    <ligand>
        <name>substrate</name>
    </ligand>
</feature>
<feature type="binding site" evidence="2">
    <location>
        <position position="339"/>
    </location>
    <ligand>
        <name>substrate</name>
    </ligand>
</feature>
<feature type="binding site" evidence="2">
    <location>
        <position position="80"/>
    </location>
    <ligand>
        <name>Mg(2+)</name>
        <dbReference type="ChEBI" id="CHEBI:18420"/>
        <label>2</label>
    </ligand>
</feature>
<feature type="binding site" evidence="2">
    <location>
        <position position="80"/>
    </location>
    <ligand>
        <name>Mg(2+)</name>
        <dbReference type="ChEBI" id="CHEBI:18420"/>
        <label>3</label>
    </ligand>
</feature>
<dbReference type="NCBIfam" id="TIGR01379">
    <property type="entry name" value="thiL"/>
    <property type="match status" value="1"/>
</dbReference>
<dbReference type="InterPro" id="IPR010918">
    <property type="entry name" value="PurM-like_C_dom"/>
</dbReference>
<sequence>MTDISTIGQFGLIQRLTKDIKTNHETTQMGIGDDCAIIKSSKDHQILVTTDLMLEGVHFDLTYTPLQHLGYKSVINAISDVLAMNAIPKQILVSVGLSAIYTVEMTEELFAGIKLACKFYNLDLIGGDTTSSMTGLTISVTAIGEAVPEEIVKRSTAKPTDLICVTGNLGAAYMGLRLLAREKNVFEGMNEDKDFVPAFEGKEYIIERQLKPEARIDVIRLLKNKGILPTSMIDVTDGLASDLMQIAHHSNVGIRIYEDRIPIDYQTALMAEEMNMNVVTCALNGGDDHELLFTVPLSLSDQIQSLPDIHLIGHITEASLGNYLVTRDQNEIELKAQGWQGFSNLEQKQPSKSSKSNK</sequence>
<dbReference type="InterPro" id="IPR006283">
    <property type="entry name" value="ThiL-like"/>
</dbReference>
<dbReference type="SUPFAM" id="SSF56042">
    <property type="entry name" value="PurM C-terminal domain-like"/>
    <property type="match status" value="1"/>
</dbReference>
<comment type="function">
    <text evidence="2">Catalyzes the ATP-dependent phosphorylation of thiamine-monophosphate (TMP) to form thiamine-pyrophosphate (TPP), the active form of vitamin B1.</text>
</comment>
<feature type="binding site" evidence="2">
    <location>
        <position position="50"/>
    </location>
    <ligand>
        <name>Mg(2+)</name>
        <dbReference type="ChEBI" id="CHEBI:18420"/>
        <label>1</label>
    </ligand>
</feature>
<dbReference type="EMBL" id="JBHSGO010000004">
    <property type="protein sequence ID" value="MFC4665046.1"/>
    <property type="molecule type" value="Genomic_DNA"/>
</dbReference>
<gene>
    <name evidence="2 5" type="primary">thiL</name>
    <name evidence="5" type="ORF">ACFO3G_00140</name>
</gene>
<evidence type="ECO:0000259" key="3">
    <source>
        <dbReference type="Pfam" id="PF00586"/>
    </source>
</evidence>
<dbReference type="HAMAP" id="MF_02128">
    <property type="entry name" value="TMP_kinase"/>
    <property type="match status" value="1"/>
</dbReference>
<feature type="binding site" evidence="2">
    <location>
        <position position="34"/>
    </location>
    <ligand>
        <name>Mg(2+)</name>
        <dbReference type="ChEBI" id="CHEBI:18420"/>
        <label>3</label>
    </ligand>
</feature>
<evidence type="ECO:0000259" key="4">
    <source>
        <dbReference type="Pfam" id="PF02769"/>
    </source>
</evidence>
<feature type="binding site" evidence="2">
    <location>
        <begin position="127"/>
        <end position="128"/>
    </location>
    <ligand>
        <name>ATP</name>
        <dbReference type="ChEBI" id="CHEBI:30616"/>
    </ligand>
</feature>
<comment type="similarity">
    <text evidence="2">Belongs to the thiamine-monophosphate kinase family.</text>
</comment>
<dbReference type="InterPro" id="IPR036676">
    <property type="entry name" value="PurM-like_C_sf"/>
</dbReference>
<feature type="binding site" evidence="2">
    <location>
        <position position="80"/>
    </location>
    <ligand>
        <name>Mg(2+)</name>
        <dbReference type="ChEBI" id="CHEBI:18420"/>
        <label>4</label>
    </ligand>
</feature>
<feature type="domain" description="PurM-like C-terminal" evidence="4">
    <location>
        <begin position="193"/>
        <end position="275"/>
    </location>
</feature>